<sequence length="182" mass="19753">MISPRDDLIQLSDYAGGRLRQRLAGLTDEEYSWEPVPNCRTVRPTGDGRFRSDGPRTDQADPRAFTTVSWRLAHIIDLLTADRVAGWLAVTNVLTWPDVGDPGTAADALDALDLALAHWRTVLEATTEESLATTLGPVAGPYADATRRGFVLHILDELIHHGAEVALMRDLHAAAGGRPLLG</sequence>
<evidence type="ECO:0000259" key="1">
    <source>
        <dbReference type="Pfam" id="PF12867"/>
    </source>
</evidence>
<dbReference type="InterPro" id="IPR034660">
    <property type="entry name" value="DinB/YfiT-like"/>
</dbReference>
<dbReference type="EMBL" id="BAAALT010000141">
    <property type="protein sequence ID" value="GAA1816194.1"/>
    <property type="molecule type" value="Genomic_DNA"/>
</dbReference>
<comment type="caution">
    <text evidence="2">The sequence shown here is derived from an EMBL/GenBank/DDBJ whole genome shotgun (WGS) entry which is preliminary data.</text>
</comment>
<organism evidence="2 3">
    <name type="scientific">Luedemannella flava</name>
    <dbReference type="NCBI Taxonomy" id="349316"/>
    <lineage>
        <taxon>Bacteria</taxon>
        <taxon>Bacillati</taxon>
        <taxon>Actinomycetota</taxon>
        <taxon>Actinomycetes</taxon>
        <taxon>Micromonosporales</taxon>
        <taxon>Micromonosporaceae</taxon>
        <taxon>Luedemannella</taxon>
    </lineage>
</organism>
<dbReference type="Pfam" id="PF12867">
    <property type="entry name" value="DinB_2"/>
    <property type="match status" value="1"/>
</dbReference>
<dbReference type="SUPFAM" id="SSF109854">
    <property type="entry name" value="DinB/YfiT-like putative metalloenzymes"/>
    <property type="match status" value="1"/>
</dbReference>
<gene>
    <name evidence="2" type="ORF">GCM10009682_41410</name>
</gene>
<protein>
    <submittedName>
        <fullName evidence="2">DinB family protein</fullName>
    </submittedName>
</protein>
<keyword evidence="3" id="KW-1185">Reference proteome</keyword>
<dbReference type="Gene3D" id="1.20.120.450">
    <property type="entry name" value="dinb family like domain"/>
    <property type="match status" value="1"/>
</dbReference>
<evidence type="ECO:0000313" key="3">
    <source>
        <dbReference type="Proteomes" id="UP001500218"/>
    </source>
</evidence>
<proteinExistence type="predicted"/>
<evidence type="ECO:0000313" key="2">
    <source>
        <dbReference type="EMBL" id="GAA1816194.1"/>
    </source>
</evidence>
<feature type="domain" description="DinB-like" evidence="1">
    <location>
        <begin position="17"/>
        <end position="164"/>
    </location>
</feature>
<dbReference type="InterPro" id="IPR024775">
    <property type="entry name" value="DinB-like"/>
</dbReference>
<accession>A0ABN2M9V9</accession>
<dbReference type="Proteomes" id="UP001500218">
    <property type="component" value="Unassembled WGS sequence"/>
</dbReference>
<reference evidence="3" key="1">
    <citation type="journal article" date="2019" name="Int. J. Syst. Evol. Microbiol.">
        <title>The Global Catalogue of Microorganisms (GCM) 10K type strain sequencing project: providing services to taxonomists for standard genome sequencing and annotation.</title>
        <authorList>
            <consortium name="The Broad Institute Genomics Platform"/>
            <consortium name="The Broad Institute Genome Sequencing Center for Infectious Disease"/>
            <person name="Wu L."/>
            <person name="Ma J."/>
        </authorList>
    </citation>
    <scope>NUCLEOTIDE SEQUENCE [LARGE SCALE GENOMIC DNA]</scope>
    <source>
        <strain evidence="3">JCM 13250</strain>
    </source>
</reference>
<dbReference type="RefSeq" id="WP_344134688.1">
    <property type="nucleotide sequence ID" value="NZ_BAAALT010000141.1"/>
</dbReference>
<name>A0ABN2M9V9_9ACTN</name>